<dbReference type="Gene3D" id="2.30.30.50">
    <property type="match status" value="1"/>
</dbReference>
<dbReference type="GO" id="GO:0016491">
    <property type="term" value="F:oxidoreductase activity"/>
    <property type="evidence" value="ECO:0007669"/>
    <property type="project" value="UniProtKB-KW"/>
</dbReference>
<dbReference type="GO" id="GO:0015979">
    <property type="term" value="P:photosynthesis"/>
    <property type="evidence" value="ECO:0007669"/>
    <property type="project" value="InterPro"/>
</dbReference>
<dbReference type="SUPFAM" id="SSF50090">
    <property type="entry name" value="Electron transport accessory proteins"/>
    <property type="match status" value="1"/>
</dbReference>
<evidence type="ECO:0000256" key="2">
    <source>
        <dbReference type="ARBA" id="ARBA00026011"/>
    </source>
</evidence>
<dbReference type="InterPro" id="IPR004207">
    <property type="entry name" value="Fd_thioredoxin_Rdtase_alpha"/>
</dbReference>
<dbReference type="InterPro" id="IPR008990">
    <property type="entry name" value="Elect_transpt_acc-like_dom_sf"/>
</dbReference>
<gene>
    <name evidence="6" type="ORF">LGLO00237_LOCUS14128</name>
</gene>
<reference evidence="6" key="1">
    <citation type="submission" date="2021-01" db="EMBL/GenBank/DDBJ databases">
        <authorList>
            <person name="Corre E."/>
            <person name="Pelletier E."/>
            <person name="Niang G."/>
            <person name="Scheremetjew M."/>
            <person name="Finn R."/>
            <person name="Kale V."/>
            <person name="Holt S."/>
            <person name="Cochrane G."/>
            <person name="Meng A."/>
            <person name="Brown T."/>
            <person name="Cohen L."/>
        </authorList>
    </citation>
    <scope>NUCLEOTIDE SEQUENCE</scope>
    <source>
        <strain evidence="6">CCCM811</strain>
    </source>
</reference>
<keyword evidence="1" id="KW-0560">Oxidoreductase</keyword>
<protein>
    <recommendedName>
        <fullName evidence="5">Ferredoxin thioredoxin reductase alpha chain domain-containing protein</fullName>
    </recommendedName>
</protein>
<evidence type="ECO:0000256" key="3">
    <source>
        <dbReference type="ARBA" id="ARBA00034474"/>
    </source>
</evidence>
<dbReference type="EMBL" id="HBIV01019519">
    <property type="protein sequence ID" value="CAE0662527.1"/>
    <property type="molecule type" value="Transcribed_RNA"/>
</dbReference>
<accession>A0A7S3YUL9</accession>
<comment type="subunit">
    <text evidence="2">Heterodimer of subunit A (variable subunit) and subunit B (catalytic subunit). Heterodimeric FTR forms a complex with ferredoxin and thioredoxin.</text>
</comment>
<name>A0A7S3YUL9_9EUKA</name>
<organism evidence="6">
    <name type="scientific">Lotharella globosa</name>
    <dbReference type="NCBI Taxonomy" id="91324"/>
    <lineage>
        <taxon>Eukaryota</taxon>
        <taxon>Sar</taxon>
        <taxon>Rhizaria</taxon>
        <taxon>Cercozoa</taxon>
        <taxon>Chlorarachniophyceae</taxon>
        <taxon>Lotharella</taxon>
    </lineage>
</organism>
<dbReference type="AlphaFoldDB" id="A0A7S3YUL9"/>
<proteinExistence type="inferred from homology"/>
<dbReference type="InterPro" id="IPR044166">
    <property type="entry name" value="FTRV"/>
</dbReference>
<feature type="domain" description="Ferredoxin thioredoxin reductase alpha chain" evidence="5">
    <location>
        <begin position="94"/>
        <end position="162"/>
    </location>
</feature>
<evidence type="ECO:0000256" key="1">
    <source>
        <dbReference type="ARBA" id="ARBA00023002"/>
    </source>
</evidence>
<evidence type="ECO:0000256" key="4">
    <source>
        <dbReference type="ARBA" id="ARBA00034490"/>
    </source>
</evidence>
<dbReference type="Pfam" id="PF02941">
    <property type="entry name" value="FeThRed_A"/>
    <property type="match status" value="1"/>
</dbReference>
<sequence length="166" mass="17783">MMGPLFGVGGPLPLAGRMRGSSRIKGTAAAMVSVVLVVAGFFCSQGHYRGHEPSILSAQLSPRAISRNTPVGYPGISGTRRCVRARAHEGFEPGTEVKVVRPIDVFHVPGLKEGLNLEGRIGVILDDVSEYKGKEISANLPLRIQFKMTSDDGKEKEFQAHLVGST</sequence>
<comment type="similarity">
    <text evidence="4">Belongs to the ferredoxin thioredoxin reductase alpha subunit family.</text>
</comment>
<comment type="function">
    <text evidence="3">Variable subunit of the ferredoxin-thioredoxin reductase (FTR), which catalyzes the two-electron reduction of thioredoxins by the electrons provided by reduced ferredoxin.</text>
</comment>
<evidence type="ECO:0000313" key="6">
    <source>
        <dbReference type="EMBL" id="CAE0662527.1"/>
    </source>
</evidence>
<evidence type="ECO:0000259" key="5">
    <source>
        <dbReference type="Pfam" id="PF02941"/>
    </source>
</evidence>
<dbReference type="PANTHER" id="PTHR46937:SF4">
    <property type="entry name" value="FERREDOXIN-THIOREDOXIN REDUCTASE SUBUNIT A1, CHLOROPLASTIC"/>
    <property type="match status" value="1"/>
</dbReference>
<dbReference type="PANTHER" id="PTHR46937">
    <property type="entry name" value="FERREDOXIN-THIOREDOXIN REDUCTASE, VARIABLE CHAIN"/>
    <property type="match status" value="1"/>
</dbReference>